<dbReference type="RefSeq" id="WP_207036214.1">
    <property type="nucleotide sequence ID" value="NZ_JAFLNL010000012.1"/>
</dbReference>
<dbReference type="EMBL" id="JAFLNL010000012">
    <property type="protein sequence ID" value="MBO0355786.1"/>
    <property type="molecule type" value="Genomic_DNA"/>
</dbReference>
<keyword evidence="2" id="KW-1185">Reference proteome</keyword>
<sequence length="133" mass="15353">MKKNIVTLITVIAFVGVSYGQQNNMFDFQIKKSRSEDYEMQLQLFDTSNVQFIEVHFLEQGNELLMETASLNQKKDGNFYLAKGNDEKVVSPENMVLTFTNDFGMLKEHTIEVRLLDKDFNLLVSTSQPVIEF</sequence>
<organism evidence="1 2">
    <name type="scientific">Flagellimonas aurea</name>
    <dbReference type="NCBI Taxonomy" id="2915619"/>
    <lineage>
        <taxon>Bacteria</taxon>
        <taxon>Pseudomonadati</taxon>
        <taxon>Bacteroidota</taxon>
        <taxon>Flavobacteriia</taxon>
        <taxon>Flavobacteriales</taxon>
        <taxon>Flavobacteriaceae</taxon>
        <taxon>Flagellimonas</taxon>
    </lineage>
</organism>
<comment type="caution">
    <text evidence="1">The sequence shown here is derived from an EMBL/GenBank/DDBJ whole genome shotgun (WGS) entry which is preliminary data.</text>
</comment>
<gene>
    <name evidence="1" type="ORF">J0656_17340</name>
</gene>
<dbReference type="Proteomes" id="UP000664044">
    <property type="component" value="Unassembled WGS sequence"/>
</dbReference>
<protein>
    <submittedName>
        <fullName evidence="1">Uncharacterized protein</fullName>
    </submittedName>
</protein>
<name>A0ABS3G8P3_9FLAO</name>
<evidence type="ECO:0000313" key="1">
    <source>
        <dbReference type="EMBL" id="MBO0355786.1"/>
    </source>
</evidence>
<accession>A0ABS3G8P3</accession>
<evidence type="ECO:0000313" key="2">
    <source>
        <dbReference type="Proteomes" id="UP000664044"/>
    </source>
</evidence>
<proteinExistence type="predicted"/>
<reference evidence="1 2" key="1">
    <citation type="submission" date="2021-03" db="EMBL/GenBank/DDBJ databases">
        <title>Muricauda lutimaris sp. nov. and Muricauda ruestringensis sp. nov, two marine members of the Flavobacteriaceae isolated from deep sea sediments of Western Pacific.</title>
        <authorList>
            <person name="Zhao S."/>
            <person name="Liu R."/>
        </authorList>
    </citation>
    <scope>NUCLEOTIDE SEQUENCE [LARGE SCALE GENOMIC DNA]</scope>
    <source>
        <strain evidence="1 2">BC31-1-A7</strain>
    </source>
</reference>